<evidence type="ECO:0000313" key="20">
    <source>
        <dbReference type="EMBL" id="EHB00423.1"/>
    </source>
</evidence>
<dbReference type="PROSITE" id="PS00652">
    <property type="entry name" value="TNFR_NGFR_1"/>
    <property type="match status" value="1"/>
</dbReference>
<evidence type="ECO:0000256" key="11">
    <source>
        <dbReference type="ARBA" id="ARBA00063202"/>
    </source>
</evidence>
<dbReference type="eggNOG" id="ENOG502SB1F">
    <property type="taxonomic scope" value="Eukaryota"/>
</dbReference>
<keyword evidence="3 18" id="KW-0732">Signal</keyword>
<dbReference type="GO" id="GO:0005031">
    <property type="term" value="F:tumor necrosis factor receptor activity"/>
    <property type="evidence" value="ECO:0007669"/>
    <property type="project" value="InterPro"/>
</dbReference>
<dbReference type="CDD" id="cd13406">
    <property type="entry name" value="TNFRSF4"/>
    <property type="match status" value="1"/>
</dbReference>
<keyword evidence="6 17" id="KW-0472">Membrane</keyword>
<evidence type="ECO:0000256" key="3">
    <source>
        <dbReference type="ARBA" id="ARBA00022729"/>
    </source>
</evidence>
<evidence type="ECO:0000256" key="15">
    <source>
        <dbReference type="PROSITE-ProRule" id="PRU00206"/>
    </source>
</evidence>
<organism evidence="20 21">
    <name type="scientific">Heterocephalus glaber</name>
    <name type="common">Naked mole rat</name>
    <dbReference type="NCBI Taxonomy" id="10181"/>
    <lineage>
        <taxon>Eukaryota</taxon>
        <taxon>Metazoa</taxon>
        <taxon>Chordata</taxon>
        <taxon>Craniata</taxon>
        <taxon>Vertebrata</taxon>
        <taxon>Euteleostomi</taxon>
        <taxon>Mammalia</taxon>
        <taxon>Eutheria</taxon>
        <taxon>Euarchontoglires</taxon>
        <taxon>Glires</taxon>
        <taxon>Rodentia</taxon>
        <taxon>Hystricomorpha</taxon>
        <taxon>Bathyergidae</taxon>
        <taxon>Heterocephalus</taxon>
    </lineage>
</organism>
<evidence type="ECO:0000256" key="10">
    <source>
        <dbReference type="ARBA" id="ARBA00054481"/>
    </source>
</evidence>
<keyword evidence="4" id="KW-0677">Repeat</keyword>
<evidence type="ECO:0000313" key="21">
    <source>
        <dbReference type="Proteomes" id="UP000006813"/>
    </source>
</evidence>
<evidence type="ECO:0000256" key="4">
    <source>
        <dbReference type="ARBA" id="ARBA00022737"/>
    </source>
</evidence>
<dbReference type="Proteomes" id="UP000006813">
    <property type="component" value="Unassembled WGS sequence"/>
</dbReference>
<dbReference type="Pfam" id="PF00020">
    <property type="entry name" value="TNFR_c6"/>
    <property type="match status" value="2"/>
</dbReference>
<proteinExistence type="predicted"/>
<dbReference type="PANTHER" id="PTHR47881:SF1">
    <property type="entry name" value="TUMOR NECROSIS FACTOR RECEPTOR SUPERFAMILY MEMBER 4"/>
    <property type="match status" value="1"/>
</dbReference>
<feature type="compositionally biased region" description="Low complexity" evidence="16">
    <location>
        <begin position="174"/>
        <end position="189"/>
    </location>
</feature>
<dbReference type="GO" id="GO:0006954">
    <property type="term" value="P:inflammatory response"/>
    <property type="evidence" value="ECO:0007669"/>
    <property type="project" value="InterPro"/>
</dbReference>
<feature type="transmembrane region" description="Helical" evidence="17">
    <location>
        <begin position="216"/>
        <end position="238"/>
    </location>
</feature>
<dbReference type="FunFam" id="2.10.50.10:FF:000026">
    <property type="entry name" value="Tumor necrosis factor receptor superfamily member 4"/>
    <property type="match status" value="1"/>
</dbReference>
<evidence type="ECO:0000256" key="17">
    <source>
        <dbReference type="SAM" id="Phobius"/>
    </source>
</evidence>
<dbReference type="SUPFAM" id="SSF57586">
    <property type="entry name" value="TNF receptor-like"/>
    <property type="match status" value="3"/>
</dbReference>
<feature type="repeat" description="TNFR-Cys" evidence="15">
    <location>
        <begin position="58"/>
        <end position="99"/>
    </location>
</feature>
<keyword evidence="2 17" id="KW-0812">Transmembrane</keyword>
<comment type="function">
    <text evidence="10">Receptor for TNFSF4/OX40L/GP34. Is a costimulatory molecule implicated in long-term T-cell immunity.</text>
</comment>
<comment type="caution">
    <text evidence="15">Lacks conserved residue(s) required for the propagation of feature annotation.</text>
</comment>
<dbReference type="SMART" id="SM00208">
    <property type="entry name" value="TNFR"/>
    <property type="match status" value="3"/>
</dbReference>
<dbReference type="STRING" id="10181.G5ATR2"/>
<dbReference type="InterPro" id="IPR020445">
    <property type="entry name" value="TNFR_4"/>
</dbReference>
<dbReference type="AlphaFoldDB" id="G5ATR2"/>
<comment type="subunit">
    <text evidence="11">Interacts with TRAF2, TRAF3 and TRAF5.</text>
</comment>
<feature type="region of interest" description="Disordered" evidence="16">
    <location>
        <begin position="172"/>
        <end position="191"/>
    </location>
</feature>
<feature type="domain" description="TNFR-Cys" evidence="19">
    <location>
        <begin position="58"/>
        <end position="99"/>
    </location>
</feature>
<accession>G5ATR2</accession>
<dbReference type="PANTHER" id="PTHR47881">
    <property type="entry name" value="TUMOR NECROSIS FACTOR RECEPTOR SUBFAMILY MEMBER 4"/>
    <property type="match status" value="1"/>
</dbReference>
<dbReference type="GO" id="GO:0009897">
    <property type="term" value="C:external side of plasma membrane"/>
    <property type="evidence" value="ECO:0007669"/>
    <property type="project" value="TreeGrafter"/>
</dbReference>
<evidence type="ECO:0000256" key="12">
    <source>
        <dbReference type="ARBA" id="ARBA00072143"/>
    </source>
</evidence>
<dbReference type="PRINTS" id="PR01921">
    <property type="entry name" value="TNFACTORR4"/>
</dbReference>
<keyword evidence="9" id="KW-0325">Glycoprotein</keyword>
<gene>
    <name evidence="20" type="ORF">GW7_21692</name>
</gene>
<dbReference type="InterPro" id="IPR001368">
    <property type="entry name" value="TNFR/NGFR_Cys_rich_reg"/>
</dbReference>
<evidence type="ECO:0000256" key="6">
    <source>
        <dbReference type="ARBA" id="ARBA00023136"/>
    </source>
</evidence>
<keyword evidence="8 20" id="KW-0675">Receptor</keyword>
<dbReference type="EMBL" id="JH166935">
    <property type="protein sequence ID" value="EHB00423.1"/>
    <property type="molecule type" value="Genomic_DNA"/>
</dbReference>
<feature type="signal peptide" evidence="18">
    <location>
        <begin position="1"/>
        <end position="19"/>
    </location>
</feature>
<evidence type="ECO:0000256" key="16">
    <source>
        <dbReference type="SAM" id="MobiDB-lite"/>
    </source>
</evidence>
<comment type="subcellular location">
    <subcellularLocation>
        <location evidence="1">Membrane</location>
        <topology evidence="1">Single-pass type I membrane protein</topology>
    </subcellularLocation>
</comment>
<dbReference type="InParanoid" id="G5ATR2"/>
<keyword evidence="5 17" id="KW-1133">Transmembrane helix</keyword>
<evidence type="ECO:0000256" key="18">
    <source>
        <dbReference type="SAM" id="SignalP"/>
    </source>
</evidence>
<dbReference type="PROSITE" id="PS50050">
    <property type="entry name" value="TNFR_NGFR_2"/>
    <property type="match status" value="1"/>
</dbReference>
<evidence type="ECO:0000256" key="9">
    <source>
        <dbReference type="ARBA" id="ARBA00023180"/>
    </source>
</evidence>
<feature type="chain" id="PRO_5003473715" description="Tumor necrosis factor receptor superfamily member 4" evidence="18">
    <location>
        <begin position="20"/>
        <end position="274"/>
    </location>
</feature>
<dbReference type="InterPro" id="IPR034022">
    <property type="entry name" value="TNFRSF4_N"/>
</dbReference>
<evidence type="ECO:0000259" key="19">
    <source>
        <dbReference type="PROSITE" id="PS50050"/>
    </source>
</evidence>
<evidence type="ECO:0000256" key="2">
    <source>
        <dbReference type="ARBA" id="ARBA00022692"/>
    </source>
</evidence>
<reference evidence="20 21" key="1">
    <citation type="journal article" date="2011" name="Nature">
        <title>Genome sequencing reveals insights into physiology and longevity of the naked mole rat.</title>
        <authorList>
            <person name="Kim E.B."/>
            <person name="Fang X."/>
            <person name="Fushan A.A."/>
            <person name="Huang Z."/>
            <person name="Lobanov A.V."/>
            <person name="Han L."/>
            <person name="Marino S.M."/>
            <person name="Sun X."/>
            <person name="Turanov A.A."/>
            <person name="Yang P."/>
            <person name="Yim S.H."/>
            <person name="Zhao X."/>
            <person name="Kasaikina M.V."/>
            <person name="Stoletzki N."/>
            <person name="Peng C."/>
            <person name="Polak P."/>
            <person name="Xiong Z."/>
            <person name="Kiezun A."/>
            <person name="Zhu Y."/>
            <person name="Chen Y."/>
            <person name="Kryukov G.V."/>
            <person name="Zhang Q."/>
            <person name="Peshkin L."/>
            <person name="Yang L."/>
            <person name="Bronson R.T."/>
            <person name="Buffenstein R."/>
            <person name="Wang B."/>
            <person name="Han C."/>
            <person name="Li Q."/>
            <person name="Chen L."/>
            <person name="Zhao W."/>
            <person name="Sunyaev S.R."/>
            <person name="Park T.J."/>
            <person name="Zhang G."/>
            <person name="Wang J."/>
            <person name="Gladyshev V.N."/>
        </authorList>
    </citation>
    <scope>NUCLEOTIDE SEQUENCE [LARGE SCALE GENOMIC DNA]</scope>
</reference>
<evidence type="ECO:0000256" key="7">
    <source>
        <dbReference type="ARBA" id="ARBA00023157"/>
    </source>
</evidence>
<evidence type="ECO:0000256" key="8">
    <source>
        <dbReference type="ARBA" id="ARBA00023170"/>
    </source>
</evidence>
<keyword evidence="7" id="KW-1015">Disulfide bond</keyword>
<protein>
    <recommendedName>
        <fullName evidence="12">Tumor necrosis factor receptor superfamily member 4</fullName>
    </recommendedName>
    <alternativeName>
        <fullName evidence="13">OX40 antigen</fullName>
    </alternativeName>
    <alternativeName>
        <fullName evidence="14">OX40L receptor</fullName>
    </alternativeName>
</protein>
<evidence type="ECO:0000256" key="14">
    <source>
        <dbReference type="ARBA" id="ARBA00082647"/>
    </source>
</evidence>
<dbReference type="FunCoup" id="G5ATR2">
    <property type="interactions" value="354"/>
</dbReference>
<dbReference type="Gene3D" id="2.10.50.10">
    <property type="entry name" value="Tumor Necrosis Factor Receptor, subunit A, domain 2"/>
    <property type="match status" value="2"/>
</dbReference>
<evidence type="ECO:0000256" key="13">
    <source>
        <dbReference type="ARBA" id="ARBA00080262"/>
    </source>
</evidence>
<evidence type="ECO:0000256" key="5">
    <source>
        <dbReference type="ARBA" id="ARBA00022989"/>
    </source>
</evidence>
<dbReference type="FunFam" id="2.10.50.10:FF:000038">
    <property type="entry name" value="Tumor necrosis factor receptor superfamily member 4"/>
    <property type="match status" value="1"/>
</dbReference>
<evidence type="ECO:0000256" key="1">
    <source>
        <dbReference type="ARBA" id="ARBA00004479"/>
    </source>
</evidence>
<name>G5ATR2_HETGA</name>
<sequence>MCVGARALLLLGLVHGATAGLNCVGDTYFNGYLCCHDCQPGNKMVRRCRGGLDSVCLPCDPGFYNEAVNYEGCKPCTHCNRRSGSEVKQNCTPTQDTVCHCRPGTQPLDGFKHGVDCKPCPPGHFSLGSNQACKPWTDCASTGKQTLKQGSSSSDAICEDRSHLATMPWETQGPTARTTKARPTTAQPTMARPTAAWAWTSQVPFMPPSEAPSGPVLAAVLGLGLLVPMAVLLVLYLYRRAWMPPGAPKLPGGKSFRKPIQEEQANAHSALAKI</sequence>